<dbReference type="Gene3D" id="3.40.50.300">
    <property type="entry name" value="P-loop containing nucleotide triphosphate hydrolases"/>
    <property type="match status" value="2"/>
</dbReference>
<accession>A0ABS0BUQ9</accession>
<reference evidence="3 4" key="2">
    <citation type="submission" date="2020-11" db="EMBL/GenBank/DDBJ databases">
        <title>Sulfur oxidizing isolate from Hospital Hole Sinkhole.</title>
        <authorList>
            <person name="Scott K.M."/>
        </authorList>
    </citation>
    <scope>NUCLEOTIDE SEQUENCE [LARGE SCALE GENOMIC DNA]</scope>
    <source>
        <strain evidence="3 4">HH1</strain>
    </source>
</reference>
<evidence type="ECO:0000313" key="4">
    <source>
        <dbReference type="Proteomes" id="UP001193680"/>
    </source>
</evidence>
<keyword evidence="4" id="KW-1185">Reference proteome</keyword>
<evidence type="ECO:0000313" key="3">
    <source>
        <dbReference type="EMBL" id="MBF6057570.1"/>
    </source>
</evidence>
<name>A0ABS0BUQ9_9GAMM</name>
<evidence type="ECO:0008006" key="5">
    <source>
        <dbReference type="Google" id="ProtNLM"/>
    </source>
</evidence>
<dbReference type="Pfam" id="PF13558">
    <property type="entry name" value="SbcC_Walker_B"/>
    <property type="match status" value="1"/>
</dbReference>
<protein>
    <recommendedName>
        <fullName evidence="5">Chromosome segregation protein SMC</fullName>
    </recommendedName>
</protein>
<keyword evidence="1" id="KW-0175">Coiled coil</keyword>
<dbReference type="SUPFAM" id="SSF52540">
    <property type="entry name" value="P-loop containing nucleoside triphosphate hydrolases"/>
    <property type="match status" value="1"/>
</dbReference>
<organism evidence="3 4">
    <name type="scientific">Thiomicrorhabdus heinhorstiae</name>
    <dbReference type="NCBI Taxonomy" id="2748010"/>
    <lineage>
        <taxon>Bacteria</taxon>
        <taxon>Pseudomonadati</taxon>
        <taxon>Pseudomonadota</taxon>
        <taxon>Gammaproteobacteria</taxon>
        <taxon>Thiotrichales</taxon>
        <taxon>Piscirickettsiaceae</taxon>
        <taxon>Thiomicrorhabdus</taxon>
    </lineage>
</organism>
<dbReference type="InterPro" id="IPR027417">
    <property type="entry name" value="P-loop_NTPase"/>
</dbReference>
<evidence type="ECO:0000256" key="2">
    <source>
        <dbReference type="SAM" id="MobiDB-lite"/>
    </source>
</evidence>
<sequence length="1136" mass="128180">MKLKNITLVNWSLYEPIDIPVVGSVAFVGENGAGKSSLLDAIQIVLFGGNQKKINLNSQTSVKNKGEDRSIKAYCQGVHRPVPNDAEDYRKYRKRDDTYSYIALSFEHPERGFTNIIVGIEARAAEKNVSFQLLCIMKASKSVSKNDFMEYTDGDSYRTYAPKDVFARLEIYKNNAEGIVSLESARRSGEFVEMVARALSPSSLGNKIDHNRLETVLKKSVELKSLGNVSSFVRNFILNPSDLDTTQIQSQKKHYAQLEAEIESITQQIVKLERQATDANKVIRLCSKSVSYHWISFEKLNDELTEQESSLESEISEKTAESKSKSDELEHAKFESRRLGANIQQLNIDIGKDDAEQKVKDLEAKNELHEREKQTFEQAEKDLVKILRTVKTFDYDILDLAKTKSSAAGIQAALSDLDKRVNADSHIAGLLNYVSRIKVRLEEIKSDSYPKRSKHKKSFDDYQELITTASPLSPIKPKTRTLIHLLEKEGVKATPVCHLAQITNPEWQPAIEALIGGDSEALIVSLEDEENAFKVYRQALRENLASSGVKIVKSSRTASLKLGELNGTAAEFVESDNVLALKFLQYKLQRYKRVESETQLRTERFAITQDGMLSNDLFVTGLELRTERKFTQDSEANMVEWKRLAKLADEQFKHHGKILESAANIETTITLLENAADSEMPLSFSELQSKTQSIQAEIDANTILIDGIDLNYVNGLKSKRDLLKQQKIPFDEQIEQLPAKIGRLEGLIETKSKELEELQSDLEKLSEKQSEIAEDFFFDAALNDDIQGELEDSTYQDVANKAQKLHTKSAEEFVRFQGDFNSLLAQAEQDGDYYPILWGFELNDKHQLVDLRALIVQQKESFETDNLAGYQKSASNVNNEIKLIFRRDIVANLQGKFQEMREQISMINSMLKNKILHNHRYELKYRADSAYKNLVSYIRKSSKEDLEATDDLFDHIPDDVMETIEAIIETGDGSDYRTYFTYEFVLTNLSSGEQDNLSDKLSSGSGGEKQSPLYIALSAALSSAWRCDSHSDGAALALFDEAFKDLDFNNLQSAIGFMGDVGLQTIYAAPDEKEGSFRDAGINTIIYLTKDDDVIDVDVDTGKEKAKNLVKQNPLANRELMDSLVNFELEKLNETA</sequence>
<comment type="caution">
    <text evidence="3">The sequence shown here is derived from an EMBL/GenBank/DDBJ whole genome shotgun (WGS) entry which is preliminary data.</text>
</comment>
<feature type="region of interest" description="Disordered" evidence="2">
    <location>
        <begin position="308"/>
        <end position="329"/>
    </location>
</feature>
<gene>
    <name evidence="3" type="ORF">H8792_004370</name>
</gene>
<dbReference type="PANTHER" id="PTHR32182">
    <property type="entry name" value="DNA REPLICATION AND REPAIR PROTEIN RECF"/>
    <property type="match status" value="1"/>
</dbReference>
<proteinExistence type="predicted"/>
<dbReference type="PANTHER" id="PTHR32182:SF0">
    <property type="entry name" value="DNA REPLICATION AND REPAIR PROTEIN RECF"/>
    <property type="match status" value="1"/>
</dbReference>
<dbReference type="EMBL" id="JACBGI020000004">
    <property type="protein sequence ID" value="MBF6057570.1"/>
    <property type="molecule type" value="Genomic_DNA"/>
</dbReference>
<dbReference type="RefSeq" id="WP_185977715.1">
    <property type="nucleotide sequence ID" value="NZ_JACBGI020000004.1"/>
</dbReference>
<dbReference type="Proteomes" id="UP001193680">
    <property type="component" value="Unassembled WGS sequence"/>
</dbReference>
<feature type="coiled-coil region" evidence="1">
    <location>
        <begin position="741"/>
        <end position="775"/>
    </location>
</feature>
<reference evidence="3 4" key="1">
    <citation type="submission" date="2020-06" db="EMBL/GenBank/DDBJ databases">
        <authorList>
            <person name="Scott K."/>
        </authorList>
    </citation>
    <scope>NUCLEOTIDE SEQUENCE [LARGE SCALE GENOMIC DNA]</scope>
    <source>
        <strain evidence="3 4">HH1</strain>
    </source>
</reference>
<feature type="compositionally biased region" description="Basic and acidic residues" evidence="2">
    <location>
        <begin position="315"/>
        <end position="329"/>
    </location>
</feature>
<evidence type="ECO:0000256" key="1">
    <source>
        <dbReference type="SAM" id="Coils"/>
    </source>
</evidence>
<feature type="coiled-coil region" evidence="1">
    <location>
        <begin position="352"/>
        <end position="382"/>
    </location>
</feature>
<dbReference type="Pfam" id="PF13555">
    <property type="entry name" value="AAA_29"/>
    <property type="match status" value="1"/>
</dbReference>